<keyword evidence="4" id="KW-1133">Transmembrane helix</keyword>
<keyword evidence="3 4" id="KW-0472">Membrane</keyword>
<evidence type="ECO:0000259" key="5">
    <source>
        <dbReference type="PROSITE" id="PS51178"/>
    </source>
</evidence>
<comment type="subcellular location">
    <subcellularLocation>
        <location evidence="1">Membrane</location>
    </subcellularLocation>
</comment>
<dbReference type="PROSITE" id="PS51178">
    <property type="entry name" value="PASTA"/>
    <property type="match status" value="1"/>
</dbReference>
<gene>
    <name evidence="6" type="ORF">JIV24_03860</name>
</gene>
<dbReference type="Pfam" id="PF03793">
    <property type="entry name" value="PASTA"/>
    <property type="match status" value="1"/>
</dbReference>
<dbReference type="SUPFAM" id="SSF54184">
    <property type="entry name" value="Penicillin-binding protein 2x (pbp-2x), c-terminal domain"/>
    <property type="match status" value="1"/>
</dbReference>
<evidence type="ECO:0000256" key="2">
    <source>
        <dbReference type="ARBA" id="ARBA00022645"/>
    </source>
</evidence>
<evidence type="ECO:0000256" key="1">
    <source>
        <dbReference type="ARBA" id="ARBA00004370"/>
    </source>
</evidence>
<dbReference type="CDD" id="cd06575">
    <property type="entry name" value="PASTA_Pbp2x-like_2"/>
    <property type="match status" value="1"/>
</dbReference>
<dbReference type="SUPFAM" id="SSF56601">
    <property type="entry name" value="beta-lactamase/transpeptidase-like"/>
    <property type="match status" value="1"/>
</dbReference>
<dbReference type="InterPro" id="IPR005543">
    <property type="entry name" value="PASTA_dom"/>
</dbReference>
<protein>
    <submittedName>
        <fullName evidence="6">Transpeptidase family protein</fullName>
    </submittedName>
</protein>
<dbReference type="RefSeq" id="WP_200463693.1">
    <property type="nucleotide sequence ID" value="NZ_JAENRR010000006.1"/>
</dbReference>
<keyword evidence="4" id="KW-0812">Transmembrane</keyword>
<keyword evidence="2" id="KW-0121">Carboxypeptidase</keyword>
<comment type="caution">
    <text evidence="6">The sequence shown here is derived from an EMBL/GenBank/DDBJ whole genome shotgun (WGS) entry which is preliminary data.</text>
</comment>
<dbReference type="InterPro" id="IPR001460">
    <property type="entry name" value="PCN-bd_Tpept"/>
</dbReference>
<sequence length="700" mass="78068">MQIKKSIILRFGLLYIGVAALAVVILGKALYLRIVDGDKWEEVVEKHNNKDIVIDANRGDILASDFRKLACSVPTYRIYMDMRAHGLSDEVFDGNIDSLSYLLSRFFGDRSKASFKTGLTKARAQGKRYYRVHTRRISFTELKKVKEFPLFRLGANKGGFIPKKYENRRLPFGELAARTVGSLYAEKDLGGRFGLEMAYNNSLKGISGVSTRTRVSGNWVVEEQVEPVDGHDIVTTIDIGLQDVAESALLQQLQKHKADHGCAVLMEVETGKIRAIANLGRASTGKYIEKYNYAIGEATEPGSTFKLASMIVALEDGVVQLGDSIETGKGYCYFYDRKMTDSHHGGYGTLSVREVFEKSSNVGVSKIIFDNYRDNPRRFVDRLYAMGLNKPLGIEIKGEAIPKLKYPGEKDWWGTTLPWMSIGYEIQQTPLQVLTFYNAVANNGRMVKPMFVESIQHHGELIKEITPTVINPSICSLETIEKVHEMMVGVVERGTTKNIKNNRYQIAGKTGTAQISNETTSYKDKKHQASFVGYFPADKPLYSCIVVVHAPSNNVYYANVVAGSVFKEISDRVYAQSYQHSEIETEFEVELAKHQPYSKGGKKEDLVTVLEEVGILFQGKELEADWISTSAREHDISLKRKNFPAGIVPNVKGLGAKDAVAILENMGIKVVLSGVGRVKQQSMTAGQNYRKGSTIYLKMG</sequence>
<dbReference type="Pfam" id="PF03717">
    <property type="entry name" value="PBP_dimer"/>
    <property type="match status" value="1"/>
</dbReference>
<organism evidence="6 7">
    <name type="scientific">Carboxylicivirga marina</name>
    <dbReference type="NCBI Taxonomy" id="2800988"/>
    <lineage>
        <taxon>Bacteria</taxon>
        <taxon>Pseudomonadati</taxon>
        <taxon>Bacteroidota</taxon>
        <taxon>Bacteroidia</taxon>
        <taxon>Marinilabiliales</taxon>
        <taxon>Marinilabiliaceae</taxon>
        <taxon>Carboxylicivirga</taxon>
    </lineage>
</organism>
<dbReference type="SUPFAM" id="SSF56519">
    <property type="entry name" value="Penicillin binding protein dimerisation domain"/>
    <property type="match status" value="1"/>
</dbReference>
<dbReference type="Proteomes" id="UP000605676">
    <property type="component" value="Unassembled WGS sequence"/>
</dbReference>
<dbReference type="InterPro" id="IPR005311">
    <property type="entry name" value="PBP_dimer"/>
</dbReference>
<dbReference type="InterPro" id="IPR012338">
    <property type="entry name" value="Beta-lactam/transpept-like"/>
</dbReference>
<evidence type="ECO:0000313" key="7">
    <source>
        <dbReference type="Proteomes" id="UP000605676"/>
    </source>
</evidence>
<proteinExistence type="predicted"/>
<dbReference type="PANTHER" id="PTHR30627:SF1">
    <property type="entry name" value="PEPTIDOGLYCAN D,D-TRANSPEPTIDASE FTSI"/>
    <property type="match status" value="1"/>
</dbReference>
<name>A0ABS1HFP9_9BACT</name>
<dbReference type="InterPro" id="IPR050515">
    <property type="entry name" value="Beta-lactam/transpept"/>
</dbReference>
<reference evidence="6 7" key="1">
    <citation type="submission" date="2021-01" db="EMBL/GenBank/DDBJ databases">
        <title>Carboxyliciviraga sp.nov., isolated from coastal sediments.</title>
        <authorList>
            <person name="Lu D."/>
            <person name="Zhang T."/>
        </authorList>
    </citation>
    <scope>NUCLEOTIDE SEQUENCE [LARGE SCALE GENOMIC DNA]</scope>
    <source>
        <strain evidence="6 7">N1Y132</strain>
    </source>
</reference>
<evidence type="ECO:0000313" key="6">
    <source>
        <dbReference type="EMBL" id="MBK3516464.1"/>
    </source>
</evidence>
<dbReference type="Gene3D" id="3.30.450.330">
    <property type="match status" value="1"/>
</dbReference>
<dbReference type="Gene3D" id="3.90.1310.10">
    <property type="entry name" value="Penicillin-binding protein 2a (Domain 2)"/>
    <property type="match status" value="1"/>
</dbReference>
<evidence type="ECO:0000256" key="4">
    <source>
        <dbReference type="SAM" id="Phobius"/>
    </source>
</evidence>
<dbReference type="PANTHER" id="PTHR30627">
    <property type="entry name" value="PEPTIDOGLYCAN D,D-TRANSPEPTIDASE"/>
    <property type="match status" value="1"/>
</dbReference>
<dbReference type="Gene3D" id="3.40.710.10">
    <property type="entry name" value="DD-peptidase/beta-lactamase superfamily"/>
    <property type="match status" value="1"/>
</dbReference>
<dbReference type="EMBL" id="JAENRR010000006">
    <property type="protein sequence ID" value="MBK3516464.1"/>
    <property type="molecule type" value="Genomic_DNA"/>
</dbReference>
<feature type="domain" description="PASTA" evidence="5">
    <location>
        <begin position="642"/>
        <end position="700"/>
    </location>
</feature>
<feature type="transmembrane region" description="Helical" evidence="4">
    <location>
        <begin position="12"/>
        <end position="31"/>
    </location>
</feature>
<keyword evidence="7" id="KW-1185">Reference proteome</keyword>
<evidence type="ECO:0000256" key="3">
    <source>
        <dbReference type="ARBA" id="ARBA00023136"/>
    </source>
</evidence>
<accession>A0ABS1HFP9</accession>
<dbReference type="InterPro" id="IPR036138">
    <property type="entry name" value="PBP_dimer_sf"/>
</dbReference>
<keyword evidence="2" id="KW-0645">Protease</keyword>
<dbReference type="SMART" id="SM00740">
    <property type="entry name" value="PASTA"/>
    <property type="match status" value="1"/>
</dbReference>
<keyword evidence="2" id="KW-0378">Hydrolase</keyword>
<dbReference type="Gene3D" id="3.30.10.20">
    <property type="match status" value="1"/>
</dbReference>
<dbReference type="Pfam" id="PF00905">
    <property type="entry name" value="Transpeptidase"/>
    <property type="match status" value="1"/>
</dbReference>